<feature type="domain" description="Methyltransferase" evidence="2">
    <location>
        <begin position="80"/>
        <end position="179"/>
    </location>
</feature>
<proteinExistence type="predicted"/>
<dbReference type="Pfam" id="PF13649">
    <property type="entry name" value="Methyltransf_25"/>
    <property type="match status" value="1"/>
</dbReference>
<evidence type="ECO:0000259" key="2">
    <source>
        <dbReference type="Pfam" id="PF13649"/>
    </source>
</evidence>
<dbReference type="SUPFAM" id="SSF53335">
    <property type="entry name" value="S-adenosyl-L-methionine-dependent methyltransferases"/>
    <property type="match status" value="1"/>
</dbReference>
<feature type="compositionally biased region" description="Polar residues" evidence="1">
    <location>
        <begin position="207"/>
        <end position="221"/>
    </location>
</feature>
<feature type="region of interest" description="Disordered" evidence="1">
    <location>
        <begin position="242"/>
        <end position="289"/>
    </location>
</feature>
<dbReference type="InterPro" id="IPR029063">
    <property type="entry name" value="SAM-dependent_MTases_sf"/>
</dbReference>
<dbReference type="GO" id="GO:0008168">
    <property type="term" value="F:methyltransferase activity"/>
    <property type="evidence" value="ECO:0007669"/>
    <property type="project" value="UniProtKB-KW"/>
</dbReference>
<keyword evidence="4" id="KW-1185">Reference proteome</keyword>
<dbReference type="AlphaFoldDB" id="A0A165T727"/>
<reference evidence="3 4" key="1">
    <citation type="journal article" date="2016" name="Mol. Biol. Evol.">
        <title>Comparative Genomics of Early-Diverging Mushroom-Forming Fungi Provides Insights into the Origins of Lignocellulose Decay Capabilities.</title>
        <authorList>
            <person name="Nagy L.G."/>
            <person name="Riley R."/>
            <person name="Tritt A."/>
            <person name="Adam C."/>
            <person name="Daum C."/>
            <person name="Floudas D."/>
            <person name="Sun H."/>
            <person name="Yadav J.S."/>
            <person name="Pangilinan J."/>
            <person name="Larsson K.H."/>
            <person name="Matsuura K."/>
            <person name="Barry K."/>
            <person name="Labutti K."/>
            <person name="Kuo R."/>
            <person name="Ohm R.A."/>
            <person name="Bhattacharya S.S."/>
            <person name="Shirouzu T."/>
            <person name="Yoshinaga Y."/>
            <person name="Martin F.M."/>
            <person name="Grigoriev I.V."/>
            <person name="Hibbett D.S."/>
        </authorList>
    </citation>
    <scope>NUCLEOTIDE SEQUENCE [LARGE SCALE GENOMIC DNA]</scope>
    <source>
        <strain evidence="3 4">L-15889</strain>
    </source>
</reference>
<evidence type="ECO:0000313" key="4">
    <source>
        <dbReference type="Proteomes" id="UP000076727"/>
    </source>
</evidence>
<dbReference type="Proteomes" id="UP000076727">
    <property type="component" value="Unassembled WGS sequence"/>
</dbReference>
<dbReference type="PANTHER" id="PTHR43591">
    <property type="entry name" value="METHYLTRANSFERASE"/>
    <property type="match status" value="1"/>
</dbReference>
<organism evidence="3 4">
    <name type="scientific">Daedalea quercina L-15889</name>
    <dbReference type="NCBI Taxonomy" id="1314783"/>
    <lineage>
        <taxon>Eukaryota</taxon>
        <taxon>Fungi</taxon>
        <taxon>Dikarya</taxon>
        <taxon>Basidiomycota</taxon>
        <taxon>Agaricomycotina</taxon>
        <taxon>Agaricomycetes</taxon>
        <taxon>Polyporales</taxon>
        <taxon>Fomitopsis</taxon>
    </lineage>
</organism>
<dbReference type="EMBL" id="KV429038">
    <property type="protein sequence ID" value="KZT73019.1"/>
    <property type="molecule type" value="Genomic_DNA"/>
</dbReference>
<keyword evidence="3" id="KW-0808">Transferase</keyword>
<keyword evidence="3" id="KW-0489">Methyltransferase</keyword>
<accession>A0A165T727</accession>
<protein>
    <submittedName>
        <fullName evidence="3">S-adenosyl-L-methionine-dependent methyltransferase</fullName>
    </submittedName>
</protein>
<evidence type="ECO:0000256" key="1">
    <source>
        <dbReference type="SAM" id="MobiDB-lite"/>
    </source>
</evidence>
<dbReference type="GO" id="GO:0032259">
    <property type="term" value="P:methylation"/>
    <property type="evidence" value="ECO:0007669"/>
    <property type="project" value="UniProtKB-KW"/>
</dbReference>
<dbReference type="OrthoDB" id="2013972at2759"/>
<name>A0A165T727_9APHY</name>
<dbReference type="STRING" id="1314783.A0A165T727"/>
<gene>
    <name evidence="3" type="ORF">DAEQUDRAFT_722116</name>
</gene>
<dbReference type="InterPro" id="IPR041698">
    <property type="entry name" value="Methyltransf_25"/>
</dbReference>
<dbReference type="Gene3D" id="3.40.50.150">
    <property type="entry name" value="Vaccinia Virus protein VP39"/>
    <property type="match status" value="1"/>
</dbReference>
<dbReference type="CDD" id="cd02440">
    <property type="entry name" value="AdoMet_MTases"/>
    <property type="match status" value="1"/>
</dbReference>
<feature type="region of interest" description="Disordered" evidence="1">
    <location>
        <begin position="198"/>
        <end position="225"/>
    </location>
</feature>
<sequence>MQSSTSLGSSKSGVSRDVQDELMSKGRKRLRDIRHKKWSLPYPLVQTGEQFVFDNWNCLFLGGLVRAVSMHHFDAPPSRVLELGCGSGVWVLEACRLWPDATFVGLDILKCQPDLSNPEFERTELASRVTWVNADFLEPLPFRDGQFDFVRMSHIALAVPEDEWQYLFEECARILEPGGIIEIVEDDLIFPCGRTPVKAKDDDRASHSTGSLNVPPNGTMESVSTLSFQTSSSVLSADNKVLSPTRVSPNPTPPPSAIVQSVSMDSSHSQPRQADQYTQKDPERNANKKDHTRLIKAWDAMLHHRFLAPQVSSILPFYLSTSFSDIRMMPSLHILLPPSTEQLNSSKESFDLPGQGSETPQDLAELYLSLQLHGNRLSVDKAAGSSKAPKQPWKHATIASWASIHLARSLNTIRACKEAMWDAYLEGRGFGDRPEADEGNLRDDFDTAWQNWETDMKDRMCMRAKLHEALAWVEPGTSEQPNWKVWRERANEMEMMEMQDPFGYYISPENLCRSIKGFVGYKPKV</sequence>
<feature type="compositionally biased region" description="Polar residues" evidence="1">
    <location>
        <begin position="258"/>
        <end position="277"/>
    </location>
</feature>
<feature type="compositionally biased region" description="Basic and acidic residues" evidence="1">
    <location>
        <begin position="278"/>
        <end position="289"/>
    </location>
</feature>
<evidence type="ECO:0000313" key="3">
    <source>
        <dbReference type="EMBL" id="KZT73019.1"/>
    </source>
</evidence>